<proteinExistence type="inferred from homology"/>
<feature type="binding site" evidence="10">
    <location>
        <position position="8"/>
    </location>
    <ligand>
        <name>Mg(2+)</name>
        <dbReference type="ChEBI" id="CHEBI:18420"/>
    </ligand>
</feature>
<evidence type="ECO:0000256" key="7">
    <source>
        <dbReference type="PIRNR" id="PIRNR004682"/>
    </source>
</evidence>
<evidence type="ECO:0000256" key="1">
    <source>
        <dbReference type="ARBA" id="ARBA00004496"/>
    </source>
</evidence>
<keyword evidence="4 7" id="KW-0378">Hydrolase</keyword>
<keyword evidence="12" id="KW-1185">Reference proteome</keyword>
<dbReference type="InterPro" id="IPR006549">
    <property type="entry name" value="HAD-SF_hydro_IIIA"/>
</dbReference>
<evidence type="ECO:0000256" key="3">
    <source>
        <dbReference type="ARBA" id="ARBA00022723"/>
    </source>
</evidence>
<comment type="similarity">
    <text evidence="7">Belongs to the gmhB family.</text>
</comment>
<dbReference type="RefSeq" id="WP_132129050.1">
    <property type="nucleotide sequence ID" value="NZ_SMAD01000005.1"/>
</dbReference>
<gene>
    <name evidence="11" type="ORF">EDD80_10565</name>
</gene>
<evidence type="ECO:0000256" key="2">
    <source>
        <dbReference type="ARBA" id="ARBA00022490"/>
    </source>
</evidence>
<name>A0A4R3KQQ5_9SPHI</name>
<dbReference type="Proteomes" id="UP000295807">
    <property type="component" value="Unassembled WGS sequence"/>
</dbReference>
<organism evidence="11 12">
    <name type="scientific">Anseongella ginsenosidimutans</name>
    <dbReference type="NCBI Taxonomy" id="496056"/>
    <lineage>
        <taxon>Bacteria</taxon>
        <taxon>Pseudomonadati</taxon>
        <taxon>Bacteroidota</taxon>
        <taxon>Sphingobacteriia</taxon>
        <taxon>Sphingobacteriales</taxon>
        <taxon>Sphingobacteriaceae</taxon>
        <taxon>Anseongella</taxon>
    </lineage>
</organism>
<feature type="binding site" evidence="10">
    <location>
        <position position="106"/>
    </location>
    <ligand>
        <name>Zn(2+)</name>
        <dbReference type="ChEBI" id="CHEBI:29105"/>
    </ligand>
</feature>
<dbReference type="SUPFAM" id="SSF56784">
    <property type="entry name" value="HAD-like"/>
    <property type="match status" value="1"/>
</dbReference>
<dbReference type="OrthoDB" id="9813880at2"/>
<dbReference type="GO" id="GO:0005975">
    <property type="term" value="P:carbohydrate metabolic process"/>
    <property type="evidence" value="ECO:0007669"/>
    <property type="project" value="InterPro"/>
</dbReference>
<feature type="site" description="Stabilizes the phosphoryl group" evidence="9">
    <location>
        <position position="50"/>
    </location>
</feature>
<feature type="active site" description="Nucleophile" evidence="8">
    <location>
        <position position="8"/>
    </location>
</feature>
<evidence type="ECO:0000313" key="11">
    <source>
        <dbReference type="EMBL" id="TCS87252.1"/>
    </source>
</evidence>
<evidence type="ECO:0000256" key="4">
    <source>
        <dbReference type="ARBA" id="ARBA00022801"/>
    </source>
</evidence>
<dbReference type="PANTHER" id="PTHR42891:SF1">
    <property type="entry name" value="D-GLYCERO-BETA-D-MANNO-HEPTOSE-1,7-BISPHOSPHATE 7-PHOSPHATASE"/>
    <property type="match status" value="1"/>
</dbReference>
<feature type="binding site" evidence="10">
    <location>
        <position position="89"/>
    </location>
    <ligand>
        <name>Zn(2+)</name>
        <dbReference type="ChEBI" id="CHEBI:29105"/>
    </ligand>
</feature>
<dbReference type="AlphaFoldDB" id="A0A4R3KQQ5"/>
<feature type="binding site" evidence="10">
    <location>
        <position position="104"/>
    </location>
    <ligand>
        <name>Zn(2+)</name>
        <dbReference type="ChEBI" id="CHEBI:29105"/>
    </ligand>
</feature>
<dbReference type="PANTHER" id="PTHR42891">
    <property type="entry name" value="D-GLYCERO-BETA-D-MANNO-HEPTOSE-1,7-BISPHOSPHATE 7-PHOSPHATASE"/>
    <property type="match status" value="1"/>
</dbReference>
<dbReference type="Gene3D" id="3.40.50.1000">
    <property type="entry name" value="HAD superfamily/HAD-like"/>
    <property type="match status" value="1"/>
</dbReference>
<evidence type="ECO:0000256" key="10">
    <source>
        <dbReference type="PIRSR" id="PIRSR004682-4"/>
    </source>
</evidence>
<feature type="binding site" evidence="10">
    <location>
        <position position="133"/>
    </location>
    <ligand>
        <name>Mg(2+)</name>
        <dbReference type="ChEBI" id="CHEBI:18420"/>
    </ligand>
</feature>
<comment type="caution">
    <text evidence="11">The sequence shown here is derived from an EMBL/GenBank/DDBJ whole genome shotgun (WGS) entry which is preliminary data.</text>
</comment>
<dbReference type="Pfam" id="PF13242">
    <property type="entry name" value="Hydrolase_like"/>
    <property type="match status" value="1"/>
</dbReference>
<keyword evidence="2 7" id="KW-0963">Cytoplasm</keyword>
<dbReference type="NCBIfam" id="TIGR01662">
    <property type="entry name" value="HAD-SF-IIIA"/>
    <property type="match status" value="1"/>
</dbReference>
<dbReference type="InterPro" id="IPR004446">
    <property type="entry name" value="Heptose_bisP_phosphatase"/>
</dbReference>
<feature type="site" description="Contributes to substrate recognition" evidence="9">
    <location>
        <position position="107"/>
    </location>
</feature>
<evidence type="ECO:0000256" key="9">
    <source>
        <dbReference type="PIRSR" id="PIRSR004682-3"/>
    </source>
</evidence>
<keyword evidence="10" id="KW-0460">Magnesium</keyword>
<dbReference type="PIRSF" id="PIRSF004682">
    <property type="entry name" value="GmhB"/>
    <property type="match status" value="1"/>
</dbReference>
<feature type="binding site" evidence="10">
    <location>
        <position position="10"/>
    </location>
    <ligand>
        <name>Mg(2+)</name>
        <dbReference type="ChEBI" id="CHEBI:18420"/>
    </ligand>
</feature>
<feature type="site" description="Stabilizes the phosphoryl group" evidence="9">
    <location>
        <position position="108"/>
    </location>
</feature>
<comment type="cofactor">
    <cofactor evidence="10">
        <name>Mg(2+)</name>
        <dbReference type="ChEBI" id="CHEBI:18420"/>
    </cofactor>
</comment>
<evidence type="ECO:0000256" key="8">
    <source>
        <dbReference type="PIRSR" id="PIRSR004682-1"/>
    </source>
</evidence>
<accession>A0A4R3KQQ5</accession>
<evidence type="ECO:0000256" key="5">
    <source>
        <dbReference type="ARBA" id="ARBA00023277"/>
    </source>
</evidence>
<dbReference type="NCBIfam" id="TIGR01656">
    <property type="entry name" value="Histidinol-ppas"/>
    <property type="match status" value="1"/>
</dbReference>
<keyword evidence="5 7" id="KW-0119">Carbohydrate metabolism</keyword>
<comment type="cofactor">
    <cofactor evidence="10">
        <name>Zn(2+)</name>
        <dbReference type="ChEBI" id="CHEBI:29105"/>
    </cofactor>
</comment>
<evidence type="ECO:0000313" key="12">
    <source>
        <dbReference type="Proteomes" id="UP000295807"/>
    </source>
</evidence>
<feature type="binding site" evidence="10">
    <location>
        <position position="91"/>
    </location>
    <ligand>
        <name>Zn(2+)</name>
        <dbReference type="ChEBI" id="CHEBI:29105"/>
    </ligand>
</feature>
<sequence length="202" mass="22406">MNKIVFLDKDGTLVEDVPYNTDPSRIKLCPGVPEALRLLQQQEYKLIVASNQSGVARGLFMEEALLRVKQTLDRLLRKHGVHLDGFYYCPHHVNGTVSRYAMKCTCRKPMPGMLIHGAVKHGADLAASWMIGDILNDVEAGNRAGCRTILINNGNETEWDYRSAKRIPTFIANDMLEAARLISTSIMPGYTQTTSAGEQVGT</sequence>
<dbReference type="InterPro" id="IPR006543">
    <property type="entry name" value="Histidinol-phos"/>
</dbReference>
<dbReference type="GO" id="GO:0046872">
    <property type="term" value="F:metal ion binding"/>
    <property type="evidence" value="ECO:0007669"/>
    <property type="project" value="UniProtKB-KW"/>
</dbReference>
<keyword evidence="3 10" id="KW-0479">Metal-binding</keyword>
<dbReference type="EC" id="3.1.3.-" evidence="7"/>
<protein>
    <recommendedName>
        <fullName evidence="6 7">D,D-heptose 1,7-bisphosphate phosphatase</fullName>
        <ecNumber evidence="7">3.1.3.-</ecNumber>
    </recommendedName>
</protein>
<dbReference type="EMBL" id="SMAD01000005">
    <property type="protein sequence ID" value="TCS87252.1"/>
    <property type="molecule type" value="Genomic_DNA"/>
</dbReference>
<evidence type="ECO:0000256" key="6">
    <source>
        <dbReference type="ARBA" id="ARBA00031828"/>
    </source>
</evidence>
<reference evidence="11 12" key="1">
    <citation type="submission" date="2019-03" db="EMBL/GenBank/DDBJ databases">
        <title>Genomic Encyclopedia of Type Strains, Phase IV (KMG-IV): sequencing the most valuable type-strain genomes for metagenomic binning, comparative biology and taxonomic classification.</title>
        <authorList>
            <person name="Goeker M."/>
        </authorList>
    </citation>
    <scope>NUCLEOTIDE SEQUENCE [LARGE SCALE GENOMIC DNA]</scope>
    <source>
        <strain evidence="11 12">DSM 21100</strain>
    </source>
</reference>
<dbReference type="GO" id="GO:0016791">
    <property type="term" value="F:phosphatase activity"/>
    <property type="evidence" value="ECO:0007669"/>
    <property type="project" value="InterPro"/>
</dbReference>
<comment type="subcellular location">
    <subcellularLocation>
        <location evidence="1 7">Cytoplasm</location>
    </subcellularLocation>
</comment>
<keyword evidence="10" id="KW-0862">Zinc</keyword>
<dbReference type="InterPro" id="IPR036412">
    <property type="entry name" value="HAD-like_sf"/>
</dbReference>
<feature type="active site" description="Proton donor" evidence="8">
    <location>
        <position position="10"/>
    </location>
</feature>
<dbReference type="InterPro" id="IPR023214">
    <property type="entry name" value="HAD_sf"/>
</dbReference>
<dbReference type="CDD" id="cd07503">
    <property type="entry name" value="HAD_HisB-N"/>
    <property type="match status" value="1"/>
</dbReference>
<dbReference type="GO" id="GO:0005737">
    <property type="term" value="C:cytoplasm"/>
    <property type="evidence" value="ECO:0007669"/>
    <property type="project" value="UniProtKB-SubCell"/>
</dbReference>